<dbReference type="OrthoDB" id="9786643at2"/>
<dbReference type="GO" id="GO:0046677">
    <property type="term" value="P:response to antibiotic"/>
    <property type="evidence" value="ECO:0007669"/>
    <property type="project" value="UniProtKB-KW"/>
</dbReference>
<keyword evidence="2 6" id="KW-0812">Transmembrane</keyword>
<dbReference type="AlphaFoldDB" id="A0A0H3D577"/>
<dbReference type="PANTHER" id="PTHR43229:SF2">
    <property type="entry name" value="NODULATION PROTEIN J"/>
    <property type="match status" value="1"/>
</dbReference>
<evidence type="ECO:0000313" key="9">
    <source>
        <dbReference type="Proteomes" id="UP000000328"/>
    </source>
</evidence>
<evidence type="ECO:0000256" key="3">
    <source>
        <dbReference type="ARBA" id="ARBA00022989"/>
    </source>
</evidence>
<dbReference type="Proteomes" id="UP000000328">
    <property type="component" value="Chromosome"/>
</dbReference>
<dbReference type="PIRSF" id="PIRSF006648">
    <property type="entry name" value="DrrB"/>
    <property type="match status" value="1"/>
</dbReference>
<evidence type="ECO:0000256" key="5">
    <source>
        <dbReference type="ARBA" id="ARBA00023251"/>
    </source>
</evidence>
<comment type="similarity">
    <text evidence="6">Belongs to the ABC-2 integral membrane protein family.</text>
</comment>
<reference evidence="8 9" key="1">
    <citation type="journal article" date="2010" name="Cell Res.">
        <title>Complete genome sequence of the rifamycin SV-producing Amycolatopsis mediterranei U32 revealed its genetic characteristics in phylogeny and metabolism.</title>
        <authorList>
            <person name="Zhao W."/>
            <person name="Zhong Y."/>
            <person name="Yuan H."/>
            <person name="Wang J."/>
            <person name="Zheng H."/>
            <person name="Wang Y."/>
            <person name="Cen X."/>
            <person name="Xu F."/>
            <person name="Bai J."/>
            <person name="Han X."/>
            <person name="Lu G."/>
            <person name="Zhu Y."/>
            <person name="Shao Z."/>
            <person name="Yan H."/>
            <person name="Li C."/>
            <person name="Peng N."/>
            <person name="Zhang Z."/>
            <person name="Zhang Y."/>
            <person name="Lin W."/>
            <person name="Fan Y."/>
            <person name="Qin Z."/>
            <person name="Hu Y."/>
            <person name="Zhu B."/>
            <person name="Wang S."/>
            <person name="Ding X."/>
            <person name="Zhao G.P."/>
        </authorList>
    </citation>
    <scope>NUCLEOTIDE SEQUENCE [LARGE SCALE GENOMIC DNA]</scope>
    <source>
        <strain evidence="9">U-32</strain>
    </source>
</reference>
<feature type="domain" description="ABC transmembrane type-2" evidence="7">
    <location>
        <begin position="38"/>
        <end position="274"/>
    </location>
</feature>
<sequence length="281" mass="29996">MTATIARTAAPPARVRGLLVATAARARVELLSFARERVAMVFTFAFPVVLLVIIASILRGTDIGGGVDFAQYFVAGMIAAGVFGTGFQTLAIAIPIERDTGALKRLAGTPMPKSAYFLGKIAVVVVVTAVQNLLLLTIGVLAFGLRLPTTPGPWLTYLWVALLGITACTLLGVAVAGLVRNGYAAPALASPIAIVLQFVSGVFFVFTTLPRWMQTVGALFPLKWMTQGMRAVFLPDAYAVREPAGSWELPMVAAVLAIWCCAGLFVAVRTFRWRNRHDGDD</sequence>
<feature type="transmembrane region" description="Helical" evidence="6">
    <location>
        <begin position="38"/>
        <end position="58"/>
    </location>
</feature>
<feature type="transmembrane region" description="Helical" evidence="6">
    <location>
        <begin position="117"/>
        <end position="145"/>
    </location>
</feature>
<keyword evidence="6" id="KW-1003">Cell membrane</keyword>
<dbReference type="PANTHER" id="PTHR43229">
    <property type="entry name" value="NODULATION PROTEIN J"/>
    <property type="match status" value="1"/>
</dbReference>
<dbReference type="GeneID" id="92871386"/>
<dbReference type="KEGG" id="amd:AMED_3634"/>
<feature type="transmembrane region" description="Helical" evidence="6">
    <location>
        <begin position="157"/>
        <end position="179"/>
    </location>
</feature>
<dbReference type="PATRIC" id="fig|749927.5.peg.3756"/>
<dbReference type="InterPro" id="IPR051784">
    <property type="entry name" value="Nod_factor_ABC_transporter"/>
</dbReference>
<dbReference type="InterPro" id="IPR047817">
    <property type="entry name" value="ABC2_TM_bact-type"/>
</dbReference>
<feature type="transmembrane region" description="Helical" evidence="6">
    <location>
        <begin position="70"/>
        <end position="96"/>
    </location>
</feature>
<dbReference type="Pfam" id="PF01061">
    <property type="entry name" value="ABC2_membrane"/>
    <property type="match status" value="1"/>
</dbReference>
<evidence type="ECO:0000313" key="8">
    <source>
        <dbReference type="EMBL" id="ADJ45417.1"/>
    </source>
</evidence>
<keyword evidence="6" id="KW-0813">Transport</keyword>
<keyword evidence="4 6" id="KW-0472">Membrane</keyword>
<evidence type="ECO:0000256" key="4">
    <source>
        <dbReference type="ARBA" id="ARBA00023136"/>
    </source>
</evidence>
<dbReference type="InterPro" id="IPR013525">
    <property type="entry name" value="ABC2_TM"/>
</dbReference>
<gene>
    <name evidence="8" type="ordered locus">AMED_3634</name>
</gene>
<accession>A0A0H3D577</accession>
<evidence type="ECO:0000256" key="2">
    <source>
        <dbReference type="ARBA" id="ARBA00022692"/>
    </source>
</evidence>
<dbReference type="InterPro" id="IPR000412">
    <property type="entry name" value="ABC_2_transport"/>
</dbReference>
<protein>
    <recommendedName>
        <fullName evidence="6">Transport permease protein</fullName>
    </recommendedName>
</protein>
<comment type="subcellular location">
    <subcellularLocation>
        <location evidence="6">Cell membrane</location>
        <topology evidence="6">Multi-pass membrane protein</topology>
    </subcellularLocation>
    <subcellularLocation>
        <location evidence="1">Membrane</location>
        <topology evidence="1">Multi-pass membrane protein</topology>
    </subcellularLocation>
</comment>
<dbReference type="GO" id="GO:0043190">
    <property type="term" value="C:ATP-binding cassette (ABC) transporter complex"/>
    <property type="evidence" value="ECO:0007669"/>
    <property type="project" value="InterPro"/>
</dbReference>
<dbReference type="HOGENOM" id="CLU_039483_4_0_11"/>
<feature type="transmembrane region" description="Helical" evidence="6">
    <location>
        <begin position="249"/>
        <end position="268"/>
    </location>
</feature>
<evidence type="ECO:0000256" key="1">
    <source>
        <dbReference type="ARBA" id="ARBA00004141"/>
    </source>
</evidence>
<evidence type="ECO:0000256" key="6">
    <source>
        <dbReference type="RuleBase" id="RU361157"/>
    </source>
</evidence>
<dbReference type="PROSITE" id="PS51012">
    <property type="entry name" value="ABC_TM2"/>
    <property type="match status" value="1"/>
</dbReference>
<feature type="transmembrane region" description="Helical" evidence="6">
    <location>
        <begin position="191"/>
        <end position="213"/>
    </location>
</feature>
<dbReference type="GO" id="GO:0140359">
    <property type="term" value="F:ABC-type transporter activity"/>
    <property type="evidence" value="ECO:0007669"/>
    <property type="project" value="InterPro"/>
</dbReference>
<organism evidence="8 9">
    <name type="scientific">Amycolatopsis mediterranei (strain U-32)</name>
    <dbReference type="NCBI Taxonomy" id="749927"/>
    <lineage>
        <taxon>Bacteria</taxon>
        <taxon>Bacillati</taxon>
        <taxon>Actinomycetota</taxon>
        <taxon>Actinomycetes</taxon>
        <taxon>Pseudonocardiales</taxon>
        <taxon>Pseudonocardiaceae</taxon>
        <taxon>Amycolatopsis</taxon>
    </lineage>
</organism>
<evidence type="ECO:0000259" key="7">
    <source>
        <dbReference type="PROSITE" id="PS51012"/>
    </source>
</evidence>
<keyword evidence="5" id="KW-0046">Antibiotic resistance</keyword>
<keyword evidence="3 6" id="KW-1133">Transmembrane helix</keyword>
<dbReference type="EMBL" id="CP002000">
    <property type="protein sequence ID" value="ADJ45417.1"/>
    <property type="molecule type" value="Genomic_DNA"/>
</dbReference>
<name>A0A0H3D577_AMYMU</name>
<proteinExistence type="inferred from homology"/>
<dbReference type="eggNOG" id="COG0842">
    <property type="taxonomic scope" value="Bacteria"/>
</dbReference>
<dbReference type="RefSeq" id="WP_013225489.1">
    <property type="nucleotide sequence ID" value="NC_014318.1"/>
</dbReference>